<gene>
    <name evidence="3" type="ORF">TCNE_LOCUS13965</name>
</gene>
<accession>A0A183UZP5</accession>
<proteinExistence type="predicted"/>
<feature type="region of interest" description="Disordered" evidence="1">
    <location>
        <begin position="268"/>
        <end position="292"/>
    </location>
</feature>
<keyword evidence="4" id="KW-1185">Reference proteome</keyword>
<reference evidence="3 4" key="2">
    <citation type="submission" date="2018-11" db="EMBL/GenBank/DDBJ databases">
        <authorList>
            <consortium name="Pathogen Informatics"/>
        </authorList>
    </citation>
    <scope>NUCLEOTIDE SEQUENCE [LARGE SCALE GENOMIC DNA]</scope>
</reference>
<reference evidence="5" key="1">
    <citation type="submission" date="2016-06" db="UniProtKB">
        <authorList>
            <consortium name="WormBaseParasite"/>
        </authorList>
    </citation>
    <scope>IDENTIFICATION</scope>
</reference>
<name>A0A183UZP5_TOXCA</name>
<feature type="compositionally biased region" description="Polar residues" evidence="1">
    <location>
        <begin position="223"/>
        <end position="233"/>
    </location>
</feature>
<evidence type="ECO:0000313" key="4">
    <source>
        <dbReference type="Proteomes" id="UP000050794"/>
    </source>
</evidence>
<evidence type="ECO:0000256" key="2">
    <source>
        <dbReference type="SAM" id="Phobius"/>
    </source>
</evidence>
<evidence type="ECO:0000256" key="1">
    <source>
        <dbReference type="SAM" id="MobiDB-lite"/>
    </source>
</evidence>
<dbReference type="WBParaSite" id="TCNE_0001396501-mRNA-1">
    <property type="protein sequence ID" value="TCNE_0001396501-mRNA-1"/>
    <property type="gene ID" value="TCNE_0001396501"/>
</dbReference>
<feature type="transmembrane region" description="Helical" evidence="2">
    <location>
        <begin position="297"/>
        <end position="320"/>
    </location>
</feature>
<dbReference type="Proteomes" id="UP000050794">
    <property type="component" value="Unassembled WGS sequence"/>
</dbReference>
<keyword evidence="2" id="KW-0812">Transmembrane</keyword>
<protein>
    <submittedName>
        <fullName evidence="3 5">Uncharacterized protein</fullName>
    </submittedName>
</protein>
<dbReference type="EMBL" id="UYWY01021990">
    <property type="protein sequence ID" value="VDM45286.1"/>
    <property type="molecule type" value="Genomic_DNA"/>
</dbReference>
<sequence>MIKVEDANDAVFIAKLARAFVEVKHKKQDKVCTLLGVVRSLGKTTWTDFSATKYLERFPAGNEICLGADGPKFLSEGISTSSTLPRVHLEMSVFVVEDFIEVTDHLRRESSKLQRLKNKTLERLNRSKKFSRRRLVFALPRTETVTKHLRTSSTIGGPDNISETGKESTVVTSSTASNERLWIKQSTSVPLSEMQSTPPTTETLTTLSTTSSKSTTPFEMGKESTSLPQSTTFNERLPIASTLSKTIITHETDIELTSGHFNPSARADFISSRVTDKRPSSPQLEEEDEDEQKGKRLVAIMIVFLLVFEAGSLISAVLTYNNVI</sequence>
<feature type="region of interest" description="Disordered" evidence="1">
    <location>
        <begin position="148"/>
        <end position="173"/>
    </location>
</feature>
<dbReference type="AlphaFoldDB" id="A0A183UZP5"/>
<feature type="region of interest" description="Disordered" evidence="1">
    <location>
        <begin position="189"/>
        <end position="233"/>
    </location>
</feature>
<feature type="compositionally biased region" description="Polar residues" evidence="1">
    <location>
        <begin position="151"/>
        <end position="173"/>
    </location>
</feature>
<keyword evidence="2" id="KW-1133">Transmembrane helix</keyword>
<evidence type="ECO:0000313" key="3">
    <source>
        <dbReference type="EMBL" id="VDM45286.1"/>
    </source>
</evidence>
<evidence type="ECO:0000313" key="5">
    <source>
        <dbReference type="WBParaSite" id="TCNE_0001396501-mRNA-1"/>
    </source>
</evidence>
<feature type="compositionally biased region" description="Low complexity" evidence="1">
    <location>
        <begin position="196"/>
        <end position="217"/>
    </location>
</feature>
<keyword evidence="2" id="KW-0472">Membrane</keyword>
<organism evidence="4 5">
    <name type="scientific">Toxocara canis</name>
    <name type="common">Canine roundworm</name>
    <dbReference type="NCBI Taxonomy" id="6265"/>
    <lineage>
        <taxon>Eukaryota</taxon>
        <taxon>Metazoa</taxon>
        <taxon>Ecdysozoa</taxon>
        <taxon>Nematoda</taxon>
        <taxon>Chromadorea</taxon>
        <taxon>Rhabditida</taxon>
        <taxon>Spirurina</taxon>
        <taxon>Ascaridomorpha</taxon>
        <taxon>Ascaridoidea</taxon>
        <taxon>Toxocaridae</taxon>
        <taxon>Toxocara</taxon>
    </lineage>
</organism>